<dbReference type="EMBL" id="BAAALT010000226">
    <property type="protein sequence ID" value="GAA1825971.1"/>
    <property type="molecule type" value="Genomic_DNA"/>
</dbReference>
<keyword evidence="6" id="KW-1185">Reference proteome</keyword>
<dbReference type="SUPFAM" id="SSF55816">
    <property type="entry name" value="5'-nucleotidase (syn. UDP-sugar hydrolase), C-terminal domain"/>
    <property type="match status" value="1"/>
</dbReference>
<name>A0ABP4YP09_9ACTN</name>
<evidence type="ECO:0000259" key="4">
    <source>
        <dbReference type="Pfam" id="PF02872"/>
    </source>
</evidence>
<sequence length="591" mass="61089">MSDRETVGEMRRSRWALAALAAMTLTVTMAAPAAGAGQPRTIPIQLLAINDLHGNLEPPQGSSGNVTTLDATGAPVSVPAGGAAYLATHLAQASATNPNSLTIAAGDLIGGSPLLSAAFHDEPTILALKAMGLDDSSVGNHEFDEGSAELKRINYGGCHPTEGCYDTTPYPGGRFYLAANVLETKTHLPVLPPVSIRKVGGATIGFIGMTLEDTPSVVTAAGVAGLKFLDEVRTANGYAKLLRLAGVEAIVVLVHEGGTPASQVYNYNCDANGPGSGLTGPIVDIAKGLDPSIDLVVSAHTHQSYVCTIPDPAGNPRLVTQASSFGKLYTDIDATYDKRTRDFVRSSITAKNMIVTRDVTPDPAVAAIVAKYQGLIGPIANKPVGYIAGNILGRGGSTPERPLGDVIADAQLAATSSASTGGAQIALMNTGGIRADLVYAQSGAEGDGVVTYGEAFAVQPFNNNLVTLDYTGAQLLTVLQQQFTGINAASPRYLQISANLHWTADLSRTGADRVVADSVTINGAPLDLAATYRVTVNNFLAGGGDGYLELANGQNPLVGQLDIDAFTTYLTANSTPTSPLPVPPLNRISFL</sequence>
<dbReference type="InterPro" id="IPR006146">
    <property type="entry name" value="5'-Nucleotdase_CS"/>
</dbReference>
<gene>
    <name evidence="5" type="ORF">GCM10009682_52100</name>
</gene>
<comment type="similarity">
    <text evidence="2">Belongs to the 5'-nucleotidase family.</text>
</comment>
<evidence type="ECO:0000313" key="6">
    <source>
        <dbReference type="Proteomes" id="UP001500218"/>
    </source>
</evidence>
<dbReference type="PANTHER" id="PTHR11575:SF24">
    <property type="entry name" value="5'-NUCLEOTIDASE"/>
    <property type="match status" value="1"/>
</dbReference>
<feature type="domain" description="5'-Nucleotidase C-terminal" evidence="4">
    <location>
        <begin position="395"/>
        <end position="547"/>
    </location>
</feature>
<evidence type="ECO:0000313" key="5">
    <source>
        <dbReference type="EMBL" id="GAA1825971.1"/>
    </source>
</evidence>
<dbReference type="InterPro" id="IPR004843">
    <property type="entry name" value="Calcineurin-like_PHP"/>
</dbReference>
<proteinExistence type="inferred from homology"/>
<dbReference type="SUPFAM" id="SSF56300">
    <property type="entry name" value="Metallo-dependent phosphatases"/>
    <property type="match status" value="1"/>
</dbReference>
<dbReference type="PROSITE" id="PS00785">
    <property type="entry name" value="5_NUCLEOTIDASE_1"/>
    <property type="match status" value="1"/>
</dbReference>
<reference evidence="6" key="1">
    <citation type="journal article" date="2019" name="Int. J. Syst. Evol. Microbiol.">
        <title>The Global Catalogue of Microorganisms (GCM) 10K type strain sequencing project: providing services to taxonomists for standard genome sequencing and annotation.</title>
        <authorList>
            <consortium name="The Broad Institute Genomics Platform"/>
            <consortium name="The Broad Institute Genome Sequencing Center for Infectious Disease"/>
            <person name="Wu L."/>
            <person name="Ma J."/>
        </authorList>
    </citation>
    <scope>NUCLEOTIDE SEQUENCE [LARGE SCALE GENOMIC DNA]</scope>
    <source>
        <strain evidence="6">JCM 13250</strain>
    </source>
</reference>
<dbReference type="InterPro" id="IPR036907">
    <property type="entry name" value="5'-Nucleotdase_C_sf"/>
</dbReference>
<dbReference type="InterPro" id="IPR006179">
    <property type="entry name" value="5_nucleotidase/apyrase"/>
</dbReference>
<organism evidence="5 6">
    <name type="scientific">Luedemannella flava</name>
    <dbReference type="NCBI Taxonomy" id="349316"/>
    <lineage>
        <taxon>Bacteria</taxon>
        <taxon>Bacillati</taxon>
        <taxon>Actinomycetota</taxon>
        <taxon>Actinomycetes</taxon>
        <taxon>Micromonosporales</taxon>
        <taxon>Micromonosporaceae</taxon>
        <taxon>Luedemannella</taxon>
    </lineage>
</organism>
<feature type="domain" description="Calcineurin-like phosphoesterase" evidence="3">
    <location>
        <begin position="46"/>
        <end position="303"/>
    </location>
</feature>
<feature type="signal peptide" evidence="2">
    <location>
        <begin position="1"/>
        <end position="30"/>
    </location>
</feature>
<evidence type="ECO:0000259" key="3">
    <source>
        <dbReference type="Pfam" id="PF00149"/>
    </source>
</evidence>
<dbReference type="Pfam" id="PF00149">
    <property type="entry name" value="Metallophos"/>
    <property type="match status" value="1"/>
</dbReference>
<dbReference type="InterPro" id="IPR029052">
    <property type="entry name" value="Metallo-depent_PP-like"/>
</dbReference>
<keyword evidence="1 2" id="KW-0732">Signal</keyword>
<dbReference type="Proteomes" id="UP001500218">
    <property type="component" value="Unassembled WGS sequence"/>
</dbReference>
<keyword evidence="2" id="KW-0378">Hydrolase</keyword>
<keyword evidence="2" id="KW-0547">Nucleotide-binding</keyword>
<evidence type="ECO:0000256" key="1">
    <source>
        <dbReference type="ARBA" id="ARBA00022729"/>
    </source>
</evidence>
<dbReference type="PANTHER" id="PTHR11575">
    <property type="entry name" value="5'-NUCLEOTIDASE-RELATED"/>
    <property type="match status" value="1"/>
</dbReference>
<dbReference type="Pfam" id="PF02872">
    <property type="entry name" value="5_nucleotid_C"/>
    <property type="match status" value="1"/>
</dbReference>
<comment type="caution">
    <text evidence="5">The sequence shown here is derived from an EMBL/GenBank/DDBJ whole genome shotgun (WGS) entry which is preliminary data.</text>
</comment>
<evidence type="ECO:0000256" key="2">
    <source>
        <dbReference type="RuleBase" id="RU362119"/>
    </source>
</evidence>
<accession>A0ABP4YP09</accession>
<feature type="chain" id="PRO_5044978473" evidence="2">
    <location>
        <begin position="31"/>
        <end position="591"/>
    </location>
</feature>
<dbReference type="Gene3D" id="3.60.21.10">
    <property type="match status" value="1"/>
</dbReference>
<dbReference type="InterPro" id="IPR008334">
    <property type="entry name" value="5'-Nucleotdase_C"/>
</dbReference>
<dbReference type="PRINTS" id="PR01607">
    <property type="entry name" value="APYRASEFAMLY"/>
</dbReference>
<protein>
    <submittedName>
        <fullName evidence="5">Bifunctional metallophosphatase/5'-nucleotidase</fullName>
    </submittedName>
</protein>
<dbReference type="Gene3D" id="3.90.780.10">
    <property type="entry name" value="5'-Nucleotidase, C-terminal domain"/>
    <property type="match status" value="1"/>
</dbReference>